<dbReference type="InterPro" id="IPR046342">
    <property type="entry name" value="CBS_dom_sf"/>
</dbReference>
<dbReference type="Gene3D" id="3.10.580.10">
    <property type="entry name" value="CBS-domain"/>
    <property type="match status" value="1"/>
</dbReference>
<feature type="domain" description="Methyl-accepting transducer" evidence="4">
    <location>
        <begin position="140"/>
        <end position="376"/>
    </location>
</feature>
<gene>
    <name evidence="5" type="ORF">ACFFJ8_14135</name>
</gene>
<dbReference type="RefSeq" id="WP_204819587.1">
    <property type="nucleotide sequence ID" value="NZ_JANHOF010000003.1"/>
</dbReference>
<dbReference type="Proteomes" id="UP001589818">
    <property type="component" value="Unassembled WGS sequence"/>
</dbReference>
<dbReference type="SMART" id="SM00283">
    <property type="entry name" value="MA"/>
    <property type="match status" value="1"/>
</dbReference>
<evidence type="ECO:0000313" key="5">
    <source>
        <dbReference type="EMBL" id="MFC0392508.1"/>
    </source>
</evidence>
<dbReference type="InterPro" id="IPR004090">
    <property type="entry name" value="Chemotax_Me-accpt_rcpt"/>
</dbReference>
<evidence type="ECO:0000256" key="1">
    <source>
        <dbReference type="ARBA" id="ARBA00023224"/>
    </source>
</evidence>
<dbReference type="PROSITE" id="PS50111">
    <property type="entry name" value="CHEMOTAXIS_TRANSDUC_2"/>
    <property type="match status" value="1"/>
</dbReference>
<evidence type="ECO:0000259" key="4">
    <source>
        <dbReference type="PROSITE" id="PS50111"/>
    </source>
</evidence>
<dbReference type="PRINTS" id="PR00260">
    <property type="entry name" value="CHEMTRNSDUCR"/>
</dbReference>
<organism evidence="5 6">
    <name type="scientific">Paenibacillus mendelii</name>
    <dbReference type="NCBI Taxonomy" id="206163"/>
    <lineage>
        <taxon>Bacteria</taxon>
        <taxon>Bacillati</taxon>
        <taxon>Bacillota</taxon>
        <taxon>Bacilli</taxon>
        <taxon>Bacillales</taxon>
        <taxon>Paenibacillaceae</taxon>
        <taxon>Paenibacillus</taxon>
    </lineage>
</organism>
<keyword evidence="6" id="KW-1185">Reference proteome</keyword>
<reference evidence="5 6" key="1">
    <citation type="submission" date="2024-09" db="EMBL/GenBank/DDBJ databases">
        <authorList>
            <person name="Sun Q."/>
            <person name="Mori K."/>
        </authorList>
    </citation>
    <scope>NUCLEOTIDE SEQUENCE [LARGE SCALE GENOMIC DNA]</scope>
    <source>
        <strain evidence="5 6">CCM 4839</strain>
    </source>
</reference>
<accession>A0ABV6J9G2</accession>
<dbReference type="Gene3D" id="1.10.287.950">
    <property type="entry name" value="Methyl-accepting chemotaxis protein"/>
    <property type="match status" value="1"/>
</dbReference>
<dbReference type="SUPFAM" id="SSF58104">
    <property type="entry name" value="Methyl-accepting chemotaxis protein (MCP) signaling domain"/>
    <property type="match status" value="1"/>
</dbReference>
<dbReference type="Pfam" id="PF00015">
    <property type="entry name" value="MCPsignal"/>
    <property type="match status" value="1"/>
</dbReference>
<evidence type="ECO:0000256" key="2">
    <source>
        <dbReference type="ARBA" id="ARBA00029447"/>
    </source>
</evidence>
<dbReference type="SUPFAM" id="SSF54631">
    <property type="entry name" value="CBS-domain pair"/>
    <property type="match status" value="1"/>
</dbReference>
<comment type="caution">
    <text evidence="5">The sequence shown here is derived from an EMBL/GenBank/DDBJ whole genome shotgun (WGS) entry which is preliminary data.</text>
</comment>
<name>A0ABV6J9G2_9BACL</name>
<dbReference type="EMBL" id="JBHLVF010000017">
    <property type="protein sequence ID" value="MFC0392508.1"/>
    <property type="molecule type" value="Genomic_DNA"/>
</dbReference>
<evidence type="ECO:0000256" key="3">
    <source>
        <dbReference type="PROSITE-ProRule" id="PRU00284"/>
    </source>
</evidence>
<protein>
    <submittedName>
        <fullName evidence="5">Methyl-accepting chemotaxis protein</fullName>
    </submittedName>
</protein>
<dbReference type="PANTHER" id="PTHR32089">
    <property type="entry name" value="METHYL-ACCEPTING CHEMOTAXIS PROTEIN MCPB"/>
    <property type="match status" value="1"/>
</dbReference>
<proteinExistence type="inferred from homology"/>
<keyword evidence="1 3" id="KW-0807">Transducer</keyword>
<dbReference type="PANTHER" id="PTHR32089:SF112">
    <property type="entry name" value="LYSOZYME-LIKE PROTEIN-RELATED"/>
    <property type="match status" value="1"/>
</dbReference>
<dbReference type="InterPro" id="IPR004089">
    <property type="entry name" value="MCPsignal_dom"/>
</dbReference>
<evidence type="ECO:0000313" key="6">
    <source>
        <dbReference type="Proteomes" id="UP001589818"/>
    </source>
</evidence>
<sequence>MTRTGVTISGLEQGAAAEAIQEREHASTFHDFMRPAYNVHPSSKCREVIDKFNALTDCECVVVSDDNERPIGLVMKSRLSLLQTHRYGKELYYDRSIVKLMDSEALMVEQSIMEQELIERALGRDEKTLYDCVILMEQGRTAGILTMADLLKLSRMMQQESLQAQIRTVTGADDMMRDIDKSVVEVLEAAKIGERMSETMVDLTLKGKHELDQVASVFHRLTDKTTHQVQQIGELQRRADAIDRVSKLIHELADQSNLLAVNASIEAARAGEHGRGFAVVADEIRKLSAQTKQSAGEINSLIRSITEAVKLTVELVEDGRNDAIASGDSVNEASSAFEQLFHAAGSNRTSAVQIGNLAGHAYRQSERVLIDIRQLMNDMQTGGIHLY</sequence>
<comment type="similarity">
    <text evidence="2">Belongs to the methyl-accepting chemotaxis (MCP) protein family.</text>
</comment>